<name>A0A268EY85_9BACL</name>
<organism evidence="1 2">
    <name type="scientific">Paenibacillus campinasensis</name>
    <dbReference type="NCBI Taxonomy" id="66347"/>
    <lineage>
        <taxon>Bacteria</taxon>
        <taxon>Bacillati</taxon>
        <taxon>Bacillota</taxon>
        <taxon>Bacilli</taxon>
        <taxon>Bacillales</taxon>
        <taxon>Paenibacillaceae</taxon>
        <taxon>Paenibacillus</taxon>
    </lineage>
</organism>
<accession>A0A268EY85</accession>
<protein>
    <submittedName>
        <fullName evidence="1">Uncharacterized protein</fullName>
    </submittedName>
</protein>
<dbReference type="EMBL" id="NPBY01000027">
    <property type="protein sequence ID" value="PAD78034.1"/>
    <property type="molecule type" value="Genomic_DNA"/>
</dbReference>
<evidence type="ECO:0000313" key="1">
    <source>
        <dbReference type="EMBL" id="PAD78034.1"/>
    </source>
</evidence>
<proteinExistence type="predicted"/>
<gene>
    <name evidence="1" type="ORF">CHH67_08555</name>
</gene>
<dbReference type="Proteomes" id="UP000215596">
    <property type="component" value="Unassembled WGS sequence"/>
</dbReference>
<dbReference type="AlphaFoldDB" id="A0A268EY85"/>
<comment type="caution">
    <text evidence="1">The sequence shown here is derived from an EMBL/GenBank/DDBJ whole genome shotgun (WGS) entry which is preliminary data.</text>
</comment>
<reference evidence="1 2" key="1">
    <citation type="submission" date="2017-07" db="EMBL/GenBank/DDBJ databases">
        <title>Isolation and whole genome analysis of endospore-forming bacteria from heroin.</title>
        <authorList>
            <person name="Kalinowski J."/>
            <person name="Ahrens B."/>
            <person name="Al-Dilaimi A."/>
            <person name="Winkler A."/>
            <person name="Wibberg D."/>
            <person name="Schleenbecker U."/>
            <person name="Ruckert C."/>
            <person name="Wolfel R."/>
            <person name="Grass G."/>
        </authorList>
    </citation>
    <scope>NUCLEOTIDE SEQUENCE [LARGE SCALE GENOMIC DNA]</scope>
    <source>
        <strain evidence="1 2">7537-G1</strain>
    </source>
</reference>
<evidence type="ECO:0000313" key="2">
    <source>
        <dbReference type="Proteomes" id="UP000215596"/>
    </source>
</evidence>
<sequence>MPVRFRKAGSYRRIMNFGLGQGALEHSSLAEWKWFFEVVEFVLFFCSKMTKWGKWSTGICKKENIKIGINRMTRV</sequence>